<name>A0A6A6G9L0_9PEZI</name>
<dbReference type="InterPro" id="IPR047168">
    <property type="entry name" value="LEC1-like"/>
</dbReference>
<dbReference type="OrthoDB" id="2117459at2759"/>
<dbReference type="InterPro" id="IPR024555">
    <property type="entry name" value="PX-associated"/>
</dbReference>
<gene>
    <name evidence="4" type="ORF">BDZ85DRAFT_263553</name>
</gene>
<dbReference type="Pfam" id="PF12828">
    <property type="entry name" value="PXB"/>
    <property type="match status" value="1"/>
</dbReference>
<dbReference type="PANTHER" id="PTHR47185:SF2">
    <property type="entry name" value="FUNGAL PROTEIN"/>
    <property type="match status" value="1"/>
</dbReference>
<dbReference type="Pfam" id="PF12825">
    <property type="entry name" value="DUF3818"/>
    <property type="match status" value="2"/>
</dbReference>
<evidence type="ECO:0000256" key="1">
    <source>
        <dbReference type="SAM" id="MobiDB-lite"/>
    </source>
</evidence>
<evidence type="ECO:0000259" key="2">
    <source>
        <dbReference type="Pfam" id="PF12825"/>
    </source>
</evidence>
<dbReference type="EMBL" id="ML992508">
    <property type="protein sequence ID" value="KAF2222384.1"/>
    <property type="molecule type" value="Genomic_DNA"/>
</dbReference>
<reference evidence="5" key="1">
    <citation type="journal article" date="2020" name="Stud. Mycol.">
        <title>101 Dothideomycetes genomes: A test case for predicting lifestyles and emergence of pathogens.</title>
        <authorList>
            <person name="Haridas S."/>
            <person name="Albert R."/>
            <person name="Binder M."/>
            <person name="Bloem J."/>
            <person name="LaButti K."/>
            <person name="Salamov A."/>
            <person name="Andreopoulos B."/>
            <person name="Baker S."/>
            <person name="Barry K."/>
            <person name="Bills G."/>
            <person name="Bluhm B."/>
            <person name="Cannon C."/>
            <person name="Castanera R."/>
            <person name="Culley D."/>
            <person name="Daum C."/>
            <person name="Ezra D."/>
            <person name="Gonzalez J."/>
            <person name="Henrissat B."/>
            <person name="Kuo A."/>
            <person name="Liang C."/>
            <person name="Lipzen A."/>
            <person name="Lutzoni F."/>
            <person name="Magnuson J."/>
            <person name="Mondo S."/>
            <person name="Nolan M."/>
            <person name="Ohm R."/>
            <person name="Pangilinan J."/>
            <person name="Park H.-J."/>
            <person name="Ramirez L."/>
            <person name="Alfaro M."/>
            <person name="Sun H."/>
            <person name="Tritt A."/>
            <person name="Yoshinaga Y."/>
            <person name="Zwiers L.-H."/>
            <person name="Turgeon B."/>
            <person name="Goodwin S."/>
            <person name="Spatafora J."/>
            <person name="Crous P."/>
            <person name="Grigoriev I."/>
        </authorList>
    </citation>
    <scope>NUCLEOTIDE SEQUENCE [LARGE SCALE GENOMIC DNA]</scope>
    <source>
        <strain evidence="5">CECT 20119</strain>
    </source>
</reference>
<organism evidence="4 5">
    <name type="scientific">Elsinoe ampelina</name>
    <dbReference type="NCBI Taxonomy" id="302913"/>
    <lineage>
        <taxon>Eukaryota</taxon>
        <taxon>Fungi</taxon>
        <taxon>Dikarya</taxon>
        <taxon>Ascomycota</taxon>
        <taxon>Pezizomycotina</taxon>
        <taxon>Dothideomycetes</taxon>
        <taxon>Dothideomycetidae</taxon>
        <taxon>Myriangiales</taxon>
        <taxon>Elsinoaceae</taxon>
        <taxon>Elsinoe</taxon>
    </lineage>
</organism>
<evidence type="ECO:0000259" key="3">
    <source>
        <dbReference type="Pfam" id="PF12828"/>
    </source>
</evidence>
<feature type="compositionally biased region" description="Basic and acidic residues" evidence="1">
    <location>
        <begin position="592"/>
        <end position="607"/>
    </location>
</feature>
<dbReference type="InterPro" id="IPR024554">
    <property type="entry name" value="LEC1-like_C"/>
</dbReference>
<proteinExistence type="predicted"/>
<dbReference type="AlphaFoldDB" id="A0A6A6G9L0"/>
<feature type="domain" description="PX" evidence="2">
    <location>
        <begin position="167"/>
        <end position="354"/>
    </location>
</feature>
<feature type="domain" description="PX" evidence="2">
    <location>
        <begin position="356"/>
        <end position="488"/>
    </location>
</feature>
<protein>
    <submittedName>
        <fullName evidence="4">PX-associated-domain-containing protein</fullName>
    </submittedName>
</protein>
<feature type="compositionally biased region" description="Basic and acidic residues" evidence="1">
    <location>
        <begin position="647"/>
        <end position="662"/>
    </location>
</feature>
<feature type="compositionally biased region" description="Low complexity" evidence="1">
    <location>
        <begin position="557"/>
        <end position="589"/>
    </location>
</feature>
<dbReference type="GO" id="GO:0035091">
    <property type="term" value="F:phosphatidylinositol binding"/>
    <property type="evidence" value="ECO:0007669"/>
    <property type="project" value="TreeGrafter"/>
</dbReference>
<evidence type="ECO:0000313" key="5">
    <source>
        <dbReference type="Proteomes" id="UP000799538"/>
    </source>
</evidence>
<feature type="domain" description="PX-associated" evidence="3">
    <location>
        <begin position="5"/>
        <end position="120"/>
    </location>
</feature>
<dbReference type="PANTHER" id="PTHR47185">
    <property type="entry name" value="PX DOMAIN-CONTAINING PROTEIN YPR097W"/>
    <property type="match status" value="1"/>
</dbReference>
<keyword evidence="5" id="KW-1185">Reference proteome</keyword>
<dbReference type="Proteomes" id="UP000799538">
    <property type="component" value="Unassembled WGS sequence"/>
</dbReference>
<feature type="region of interest" description="Disordered" evidence="1">
    <location>
        <begin position="544"/>
        <end position="617"/>
    </location>
</feature>
<accession>A0A6A6G9L0</accession>
<feature type="region of interest" description="Disordered" evidence="1">
    <location>
        <begin position="647"/>
        <end position="667"/>
    </location>
</feature>
<sequence length="707" mass="79389">MADNAKLSPEQAKTLVDILTHHETYREIEQFKSPQTILEYGPPFQDNQKPSTPILQGLVSKFAVTLPGLRDVSQDFWRVQVQTMIEDLAKAELSESYDKGNLGIRKTLATAISSLIEYPARGLLGAFPKDESAFQEREYDVKNPDDVLTAWQHFLQQLVYGDLFDVLYDKTSETQNLADQGTLTQAAHEFIVVNLASFMHYTLILSPEGPTMVRMLDAVNKLAPYGLIRQTLRVGNVATMISGMMKLMLAKVSIGSVTNWLGVSTGADEGMNLMQQIISTVLGWDKKELRKRADKIEKDSKGPSEEIRNVLKEYLDKPREEHVQMREQSRQSKMSIVQTILSLSSVDPEMEERQHFQALEYLSLQLAVRDRDEIIRVLCKSNPDHLTQAVRDSIAAYEPLIRQVHNAVNLSDTVLDFQNFVNDMLKLAKPDNTANGSEPTPPSVEDFVHLLHTHQISCHKFLHQVSKNGREITQWFRDYCHNITNYFREMASPDSKHGHITEKLSTTFANLPPETRTKVIAEIDAHAEYLHKLHEASASTIRAVISNDRSVKRSPKPASSRAGSRNPSRRPSPGSRTASTNSLRSVLSRSGGGDKETKDSPSIEDTKTLSSNGKKTMYGPGAYLAKWQHLLDTTIITPKQAFGDVRTGKDTSVREESSRDVDGEVETTGVDVEEKEKLTRRVPVAPVVEETVQALGERFRELLVERA</sequence>
<evidence type="ECO:0000313" key="4">
    <source>
        <dbReference type="EMBL" id="KAF2222384.1"/>
    </source>
</evidence>